<evidence type="ECO:0000313" key="1">
    <source>
        <dbReference type="EMBL" id="KAE9201292.1"/>
    </source>
</evidence>
<dbReference type="EMBL" id="QXGD01001670">
    <property type="protein sequence ID" value="KAE9201292.1"/>
    <property type="molecule type" value="Genomic_DNA"/>
</dbReference>
<proteinExistence type="predicted"/>
<accession>A0A6A3XFP0</accession>
<protein>
    <submittedName>
        <fullName evidence="1">Uncharacterized protein</fullName>
    </submittedName>
</protein>
<organism evidence="1 2">
    <name type="scientific">Phytophthora fragariae</name>
    <dbReference type="NCBI Taxonomy" id="53985"/>
    <lineage>
        <taxon>Eukaryota</taxon>
        <taxon>Sar</taxon>
        <taxon>Stramenopiles</taxon>
        <taxon>Oomycota</taxon>
        <taxon>Peronosporomycetes</taxon>
        <taxon>Peronosporales</taxon>
        <taxon>Peronosporaceae</taxon>
        <taxon>Phytophthora</taxon>
    </lineage>
</organism>
<sequence length="218" mass="23915">MLPREASAPGRSVRHVIDWSMLRAGVLEVRNVSGASATTIRMLLVALIANYPGLLYSRHDMGEMQLVATPSDHPIIAHASYISGPEPGCLLTITAAARGPRTEVLVHSQPAALQELRRFAGTDVAISSILPDPALSRVVTLWTSVNCTRDTFKRVVLVTSRRHGAQDIDGRESAWKADHPAICAALTKVDWLDLRRITGATVWNAQVLYRLKLRAFSY</sequence>
<name>A0A6A3XFP0_9STRA</name>
<dbReference type="Proteomes" id="UP000440367">
    <property type="component" value="Unassembled WGS sequence"/>
</dbReference>
<gene>
    <name evidence="1" type="ORF">PF002_g21582</name>
</gene>
<comment type="caution">
    <text evidence="1">The sequence shown here is derived from an EMBL/GenBank/DDBJ whole genome shotgun (WGS) entry which is preliminary data.</text>
</comment>
<evidence type="ECO:0000313" key="2">
    <source>
        <dbReference type="Proteomes" id="UP000440367"/>
    </source>
</evidence>
<reference evidence="1 2" key="1">
    <citation type="submission" date="2018-08" db="EMBL/GenBank/DDBJ databases">
        <title>Genomic investigation of the strawberry pathogen Phytophthora fragariae indicates pathogenicity is determined by transcriptional variation in three key races.</title>
        <authorList>
            <person name="Adams T.M."/>
            <person name="Armitage A.D."/>
            <person name="Sobczyk M.K."/>
            <person name="Bates H.J."/>
            <person name="Dunwell J.M."/>
            <person name="Nellist C.F."/>
            <person name="Harrison R.J."/>
        </authorList>
    </citation>
    <scope>NUCLEOTIDE SEQUENCE [LARGE SCALE GENOMIC DNA]</scope>
    <source>
        <strain evidence="1 2">BC-1</strain>
    </source>
</reference>
<dbReference type="AlphaFoldDB" id="A0A6A3XFP0"/>